<name>A0AAV8UBS0_9ROSI</name>
<gene>
    <name evidence="4" type="ORF">K2173_005001</name>
</gene>
<dbReference type="AlphaFoldDB" id="A0AAV8UBS0"/>
<reference evidence="4 5" key="1">
    <citation type="submission" date="2021-09" db="EMBL/GenBank/DDBJ databases">
        <title>Genomic insights and catalytic innovation underlie evolution of tropane alkaloids biosynthesis.</title>
        <authorList>
            <person name="Wang Y.-J."/>
            <person name="Tian T."/>
            <person name="Huang J.-P."/>
            <person name="Huang S.-X."/>
        </authorList>
    </citation>
    <scope>NUCLEOTIDE SEQUENCE [LARGE SCALE GENOMIC DNA]</scope>
    <source>
        <strain evidence="4">KIB-2018</strain>
        <tissue evidence="4">Leaf</tissue>
    </source>
</reference>
<feature type="region of interest" description="Disordered" evidence="2">
    <location>
        <begin position="1"/>
        <end position="26"/>
    </location>
</feature>
<dbReference type="Pfam" id="PF02893">
    <property type="entry name" value="GRAM"/>
    <property type="match status" value="1"/>
</dbReference>
<comment type="similarity">
    <text evidence="1">Belongs to the GEM family.</text>
</comment>
<organism evidence="4 5">
    <name type="scientific">Erythroxylum novogranatense</name>
    <dbReference type="NCBI Taxonomy" id="1862640"/>
    <lineage>
        <taxon>Eukaryota</taxon>
        <taxon>Viridiplantae</taxon>
        <taxon>Streptophyta</taxon>
        <taxon>Embryophyta</taxon>
        <taxon>Tracheophyta</taxon>
        <taxon>Spermatophyta</taxon>
        <taxon>Magnoliopsida</taxon>
        <taxon>eudicotyledons</taxon>
        <taxon>Gunneridae</taxon>
        <taxon>Pentapetalae</taxon>
        <taxon>rosids</taxon>
        <taxon>fabids</taxon>
        <taxon>Malpighiales</taxon>
        <taxon>Erythroxylaceae</taxon>
        <taxon>Erythroxylum</taxon>
    </lineage>
</organism>
<evidence type="ECO:0000313" key="5">
    <source>
        <dbReference type="Proteomes" id="UP001159364"/>
    </source>
</evidence>
<comment type="caution">
    <text evidence="4">The sequence shown here is derived from an EMBL/GenBank/DDBJ whole genome shotgun (WGS) entry which is preliminary data.</text>
</comment>
<feature type="domain" description="GRAM" evidence="3">
    <location>
        <begin position="88"/>
        <end position="166"/>
    </location>
</feature>
<dbReference type="PANTHER" id="PTHR31969">
    <property type="entry name" value="GEM-LIKE PROTEIN 2"/>
    <property type="match status" value="1"/>
</dbReference>
<dbReference type="SMART" id="SM00568">
    <property type="entry name" value="GRAM"/>
    <property type="match status" value="1"/>
</dbReference>
<dbReference type="InterPro" id="IPR011993">
    <property type="entry name" value="PH-like_dom_sf"/>
</dbReference>
<protein>
    <recommendedName>
        <fullName evidence="3">GRAM domain-containing protein</fullName>
    </recommendedName>
</protein>
<dbReference type="Gene3D" id="2.30.29.30">
    <property type="entry name" value="Pleckstrin-homology domain (PH domain)/Phosphotyrosine-binding domain (PTB)"/>
    <property type="match status" value="1"/>
</dbReference>
<dbReference type="Proteomes" id="UP001159364">
    <property type="component" value="Linkage Group LG08"/>
</dbReference>
<dbReference type="EMBL" id="JAIWQS010000008">
    <property type="protein sequence ID" value="KAJ8898752.1"/>
    <property type="molecule type" value="Genomic_DNA"/>
</dbReference>
<evidence type="ECO:0000256" key="2">
    <source>
        <dbReference type="SAM" id="MobiDB-lite"/>
    </source>
</evidence>
<sequence>MANHHNNDNPYVQMTPVPPSGNGANGQKNKICDAFNHCGRRFEDASRKAEVYVDNIWHHFKVSPSFTEAALSRITQGTKVLAEGGHDKVFQQKFGFIPEEKLLKTFVCYISTSSGPVSGTLYVSTKRVAFCSNNPFSSYSATGQQQWMYYKMGVQLHQLRAVNPSTNRMNPSEKYIQLVTTDGYEFWFMGFISYDKALKQLYEVLQRSHESSENVPVAHG</sequence>
<evidence type="ECO:0000256" key="1">
    <source>
        <dbReference type="ARBA" id="ARBA00009414"/>
    </source>
</evidence>
<evidence type="ECO:0000259" key="3">
    <source>
        <dbReference type="SMART" id="SM00568"/>
    </source>
</evidence>
<evidence type="ECO:0000313" key="4">
    <source>
        <dbReference type="EMBL" id="KAJ8898752.1"/>
    </source>
</evidence>
<keyword evidence="5" id="KW-1185">Reference proteome</keyword>
<accession>A0AAV8UBS0</accession>
<dbReference type="InterPro" id="IPR004182">
    <property type="entry name" value="GRAM"/>
</dbReference>
<proteinExistence type="inferred from homology"/>
<dbReference type="InterPro" id="IPR037848">
    <property type="entry name" value="GEM-like"/>
</dbReference>